<dbReference type="AlphaFoldDB" id="A0A9D1SWM9"/>
<keyword evidence="5 9" id="KW-0032">Aminotransferase</keyword>
<evidence type="ECO:0000256" key="7">
    <source>
        <dbReference type="ARBA" id="ARBA00022898"/>
    </source>
</evidence>
<dbReference type="FunFam" id="3.40.640.10:FF:000099">
    <property type="entry name" value="LL-diaminopimelate aminotransferase, chloroplastic"/>
    <property type="match status" value="1"/>
</dbReference>
<feature type="binding site" evidence="9">
    <location>
        <position position="107"/>
    </location>
    <ligand>
        <name>substrate</name>
    </ligand>
</feature>
<feature type="binding site" evidence="9">
    <location>
        <position position="41"/>
    </location>
    <ligand>
        <name>substrate</name>
    </ligand>
</feature>
<feature type="binding site" evidence="9">
    <location>
        <position position="129"/>
    </location>
    <ligand>
        <name>pyridoxal 5'-phosphate</name>
        <dbReference type="ChEBI" id="CHEBI:597326"/>
    </ligand>
</feature>
<feature type="domain" description="Aminotransferase class I/classII large" evidence="10">
    <location>
        <begin position="34"/>
        <end position="385"/>
    </location>
</feature>
<feature type="binding site" evidence="9">
    <location>
        <position position="174"/>
    </location>
    <ligand>
        <name>substrate</name>
    </ligand>
</feature>
<feature type="binding site" evidence="9">
    <location>
        <position position="71"/>
    </location>
    <ligand>
        <name>pyridoxal 5'-phosphate</name>
        <dbReference type="ChEBI" id="CHEBI:597326"/>
    </ligand>
</feature>
<dbReference type="InterPro" id="IPR015424">
    <property type="entry name" value="PyrdxlP-dep_Trfase"/>
</dbReference>
<dbReference type="InterPro" id="IPR015422">
    <property type="entry name" value="PyrdxlP-dep_Trfase_small"/>
</dbReference>
<feature type="binding site" evidence="9">
    <location>
        <begin position="106"/>
        <end position="107"/>
    </location>
    <ligand>
        <name>pyridoxal 5'-phosphate</name>
        <dbReference type="ChEBI" id="CHEBI:597326"/>
    </ligand>
</feature>
<comment type="function">
    <text evidence="9">Involved in the synthesis of meso-diaminopimelate (m-DAP or DL-DAP), required for both lysine and peptidoglycan biosynthesis. Catalyzes the direct conversion of tetrahydrodipicolinate to LL-diaminopimelate.</text>
</comment>
<name>A0A9D1SWM9_9FIRM</name>
<feature type="binding site" evidence="9">
    <location>
        <position position="14"/>
    </location>
    <ligand>
        <name>substrate</name>
    </ligand>
</feature>
<dbReference type="PANTHER" id="PTHR43144">
    <property type="entry name" value="AMINOTRANSFERASE"/>
    <property type="match status" value="1"/>
</dbReference>
<evidence type="ECO:0000259" key="10">
    <source>
        <dbReference type="Pfam" id="PF00155"/>
    </source>
</evidence>
<organism evidence="11 12">
    <name type="scientific">Candidatus Limadaptatus stercoripullorum</name>
    <dbReference type="NCBI Taxonomy" id="2840846"/>
    <lineage>
        <taxon>Bacteria</taxon>
        <taxon>Bacillati</taxon>
        <taxon>Bacillota</taxon>
        <taxon>Clostridia</taxon>
        <taxon>Eubacteriales</taxon>
        <taxon>Candidatus Limadaptatus</taxon>
    </lineage>
</organism>
<reference evidence="11" key="1">
    <citation type="submission" date="2020-10" db="EMBL/GenBank/DDBJ databases">
        <authorList>
            <person name="Gilroy R."/>
        </authorList>
    </citation>
    <scope>NUCLEOTIDE SEQUENCE</scope>
    <source>
        <strain evidence="11">10406</strain>
    </source>
</reference>
<dbReference type="InterPro" id="IPR019942">
    <property type="entry name" value="DapL/ALD1"/>
</dbReference>
<evidence type="ECO:0000256" key="9">
    <source>
        <dbReference type="HAMAP-Rule" id="MF_01642"/>
    </source>
</evidence>
<dbReference type="GO" id="GO:0010285">
    <property type="term" value="F:L,L-diaminopimelate aminotransferase activity"/>
    <property type="evidence" value="ECO:0007669"/>
    <property type="project" value="UniProtKB-UniRule"/>
</dbReference>
<keyword evidence="7 9" id="KW-0663">Pyridoxal phosphate</keyword>
<comment type="similarity">
    <text evidence="9">Belongs to the class-I pyridoxal-phosphate-dependent aminotransferase family. LL-diaminopimelate aminotransferase subfamily.</text>
</comment>
<evidence type="ECO:0000256" key="5">
    <source>
        <dbReference type="ARBA" id="ARBA00022576"/>
    </source>
</evidence>
<dbReference type="CDD" id="cd00609">
    <property type="entry name" value="AAT_like"/>
    <property type="match status" value="1"/>
</dbReference>
<dbReference type="Gene3D" id="3.40.640.10">
    <property type="entry name" value="Type I PLP-dependent aspartate aminotransferase-like (Major domain)"/>
    <property type="match status" value="1"/>
</dbReference>
<evidence type="ECO:0000256" key="2">
    <source>
        <dbReference type="ARBA" id="ARBA00004982"/>
    </source>
</evidence>
<comment type="caution">
    <text evidence="11">The sequence shown here is derived from an EMBL/GenBank/DDBJ whole genome shotgun (WGS) entry which is preliminary data.</text>
</comment>
<reference evidence="11" key="2">
    <citation type="journal article" date="2021" name="PeerJ">
        <title>Extensive microbial diversity within the chicken gut microbiome revealed by metagenomics and culture.</title>
        <authorList>
            <person name="Gilroy R."/>
            <person name="Ravi A."/>
            <person name="Getino M."/>
            <person name="Pursley I."/>
            <person name="Horton D.L."/>
            <person name="Alikhan N.F."/>
            <person name="Baker D."/>
            <person name="Gharbi K."/>
            <person name="Hall N."/>
            <person name="Watson M."/>
            <person name="Adriaenssens E.M."/>
            <person name="Foster-Nyarko E."/>
            <person name="Jarju S."/>
            <person name="Secka A."/>
            <person name="Antonio M."/>
            <person name="Oren A."/>
            <person name="Chaudhuri R.R."/>
            <person name="La Ragione R."/>
            <person name="Hildebrand F."/>
            <person name="Pallen M.J."/>
        </authorList>
    </citation>
    <scope>NUCLEOTIDE SEQUENCE</scope>
    <source>
        <strain evidence="11">10406</strain>
    </source>
</reference>
<feature type="modified residue" description="N6-(pyridoxal phosphate)lysine" evidence="9">
    <location>
        <position position="236"/>
    </location>
</feature>
<feature type="binding site" evidence="9">
    <location>
        <position position="368"/>
    </location>
    <ligand>
        <name>substrate</name>
    </ligand>
</feature>
<sequence>MRLNQDYLKLGESYLFAGIAAKVRAFKAAHPNEEVISLGIGDVTRPLAPAVICALQAAAHEMAEEETFRGYGPEQGYDFLREAIAEHYSLKGVALGVDEIFVGDGAKSDLGNMVELFAKSRVLLPDPVYPAYRDVNVMAGNKLYFAAGGRRNGFKPAPPEKGEFDIIYICSPNNPTGAVYDREELKAWVDYARATGAVIFFDAAYEAFVSDPALPTSIFEIEGARECAVEFCSFSKSAGFTGMRCGWTVVPRELAGGELNKMWLRRQTTKFNGVSYVVQRAAAAALGKQGRYENKKSVDYYMQNARVIHEALTDAGIWHTGGVDSPYIWMRCPRGMSSWDYFDLLLERAAVVGTPGVGFGRRGEGYFRLTAFGNAQKTARAAERLAEVTLTLAR</sequence>
<comment type="catalytic activity">
    <reaction evidence="8 9">
        <text>(2S,6S)-2,6-diaminopimelate + 2-oxoglutarate = (S)-2,3,4,5-tetrahydrodipicolinate + L-glutamate + H2O + H(+)</text>
        <dbReference type="Rhea" id="RHEA:23988"/>
        <dbReference type="ChEBI" id="CHEBI:15377"/>
        <dbReference type="ChEBI" id="CHEBI:15378"/>
        <dbReference type="ChEBI" id="CHEBI:16810"/>
        <dbReference type="ChEBI" id="CHEBI:16845"/>
        <dbReference type="ChEBI" id="CHEBI:29985"/>
        <dbReference type="ChEBI" id="CHEBI:57609"/>
        <dbReference type="EC" id="2.6.1.83"/>
    </reaction>
</comment>
<evidence type="ECO:0000256" key="6">
    <source>
        <dbReference type="ARBA" id="ARBA00022679"/>
    </source>
</evidence>
<evidence type="ECO:0000256" key="8">
    <source>
        <dbReference type="ARBA" id="ARBA00051934"/>
    </source>
</evidence>
<comment type="cofactor">
    <cofactor evidence="1 9">
        <name>pyridoxal 5'-phosphate</name>
        <dbReference type="ChEBI" id="CHEBI:597326"/>
    </cofactor>
</comment>
<protein>
    <recommendedName>
        <fullName evidence="4 9">LL-diaminopimelate aminotransferase</fullName>
        <shortName evidence="9">DAP-AT</shortName>
        <shortName evidence="9">DAP-aminotransferase</shortName>
        <shortName evidence="9">LL-DAP-aminotransferase</shortName>
        <ecNumber evidence="3 9">2.6.1.83</ecNumber>
    </recommendedName>
</protein>
<feature type="binding site" evidence="9">
    <location>
        <position position="272"/>
    </location>
    <ligand>
        <name>pyridoxal 5'-phosphate</name>
        <dbReference type="ChEBI" id="CHEBI:597326"/>
    </ligand>
</feature>
<evidence type="ECO:0000256" key="4">
    <source>
        <dbReference type="ARBA" id="ARBA00018052"/>
    </source>
</evidence>
<gene>
    <name evidence="9" type="primary">dapL</name>
    <name evidence="11" type="ORF">IAC73_03160</name>
</gene>
<feature type="binding site" evidence="9">
    <location>
        <position position="129"/>
    </location>
    <ligand>
        <name>substrate</name>
    </ligand>
</feature>
<evidence type="ECO:0000313" key="11">
    <source>
        <dbReference type="EMBL" id="HIU98825.1"/>
    </source>
</evidence>
<keyword evidence="6 9" id="KW-0808">Transferase</keyword>
<dbReference type="EMBL" id="DVOE01000047">
    <property type="protein sequence ID" value="HIU98825.1"/>
    <property type="molecule type" value="Genomic_DNA"/>
</dbReference>
<feature type="binding site" evidence="9">
    <location>
        <position position="244"/>
    </location>
    <ligand>
        <name>pyridoxal 5'-phosphate</name>
        <dbReference type="ChEBI" id="CHEBI:597326"/>
    </ligand>
</feature>
<proteinExistence type="inferred from homology"/>
<dbReference type="GO" id="GO:0030170">
    <property type="term" value="F:pyridoxal phosphate binding"/>
    <property type="evidence" value="ECO:0007669"/>
    <property type="project" value="UniProtKB-UniRule"/>
</dbReference>
<dbReference type="HAMAP" id="MF_01642">
    <property type="entry name" value="DapL_aminotrans_1"/>
    <property type="match status" value="1"/>
</dbReference>
<feature type="binding site" evidence="9">
    <location>
        <begin position="233"/>
        <end position="235"/>
    </location>
    <ligand>
        <name>pyridoxal 5'-phosphate</name>
        <dbReference type="ChEBI" id="CHEBI:597326"/>
    </ligand>
</feature>
<dbReference type="EC" id="2.6.1.83" evidence="3 9"/>
<comment type="subunit">
    <text evidence="9">Homodimer.</text>
</comment>
<dbReference type="NCBIfam" id="TIGR03542">
    <property type="entry name" value="DAPAT_plant"/>
    <property type="match status" value="1"/>
</dbReference>
<dbReference type="InterPro" id="IPR015421">
    <property type="entry name" value="PyrdxlP-dep_Trfase_major"/>
</dbReference>
<dbReference type="Pfam" id="PF00155">
    <property type="entry name" value="Aminotran_1_2"/>
    <property type="match status" value="1"/>
</dbReference>
<dbReference type="SUPFAM" id="SSF53383">
    <property type="entry name" value="PLP-dependent transferases"/>
    <property type="match status" value="1"/>
</dbReference>
<evidence type="ECO:0000256" key="1">
    <source>
        <dbReference type="ARBA" id="ARBA00001933"/>
    </source>
</evidence>
<feature type="binding site" evidence="9">
    <location>
        <position position="272"/>
    </location>
    <ligand>
        <name>substrate</name>
    </ligand>
</feature>
<dbReference type="Gene3D" id="3.90.1150.10">
    <property type="entry name" value="Aspartate Aminotransferase, domain 1"/>
    <property type="match status" value="1"/>
</dbReference>
<dbReference type="GO" id="GO:0033362">
    <property type="term" value="P:lysine biosynthetic process via diaminopimelate, diaminopimelate-aminotransferase pathway"/>
    <property type="evidence" value="ECO:0007669"/>
    <property type="project" value="UniProtKB-UniRule"/>
</dbReference>
<dbReference type="Proteomes" id="UP000886857">
    <property type="component" value="Unassembled WGS sequence"/>
</dbReference>
<comment type="pathway">
    <text evidence="2 9">Amino-acid biosynthesis; L-lysine biosynthesis via DAP pathway; LL-2,6-diaminopimelate from (S)-tetrahydrodipicolinate (aminotransferase route): step 1/1.</text>
</comment>
<evidence type="ECO:0000256" key="3">
    <source>
        <dbReference type="ARBA" id="ARBA00013138"/>
    </source>
</evidence>
<accession>A0A9D1SWM9</accession>
<feature type="binding site" evidence="9">
    <location>
        <position position="174"/>
    </location>
    <ligand>
        <name>pyridoxal 5'-phosphate</name>
        <dbReference type="ChEBI" id="CHEBI:597326"/>
    </ligand>
</feature>
<dbReference type="InterPro" id="IPR004839">
    <property type="entry name" value="Aminotransferase_I/II_large"/>
</dbReference>
<feature type="binding site" evidence="9">
    <location>
        <position position="205"/>
    </location>
    <ligand>
        <name>pyridoxal 5'-phosphate</name>
        <dbReference type="ChEBI" id="CHEBI:597326"/>
    </ligand>
</feature>
<evidence type="ECO:0000313" key="12">
    <source>
        <dbReference type="Proteomes" id="UP000886857"/>
    </source>
</evidence>